<protein>
    <submittedName>
        <fullName evidence="2">Uncharacterized protein</fullName>
    </submittedName>
</protein>
<feature type="compositionally biased region" description="Basic and acidic residues" evidence="1">
    <location>
        <begin position="175"/>
        <end position="189"/>
    </location>
</feature>
<dbReference type="Proteomes" id="UP000791440">
    <property type="component" value="Unassembled WGS sequence"/>
</dbReference>
<reference evidence="2" key="2">
    <citation type="submission" date="2020-12" db="EMBL/GenBank/DDBJ databases">
        <authorList>
            <person name="Kanost M."/>
        </authorList>
    </citation>
    <scope>NUCLEOTIDE SEQUENCE</scope>
</reference>
<feature type="compositionally biased region" description="Basic and acidic residues" evidence="1">
    <location>
        <begin position="116"/>
        <end position="132"/>
    </location>
</feature>
<feature type="region of interest" description="Disordered" evidence="1">
    <location>
        <begin position="1"/>
        <end position="22"/>
    </location>
</feature>
<feature type="region of interest" description="Disordered" evidence="1">
    <location>
        <begin position="64"/>
        <end position="89"/>
    </location>
</feature>
<evidence type="ECO:0000313" key="2">
    <source>
        <dbReference type="EMBL" id="KAG6460176.1"/>
    </source>
</evidence>
<organism evidence="2 3">
    <name type="scientific">Manduca sexta</name>
    <name type="common">Tobacco hawkmoth</name>
    <name type="synonym">Tobacco hornworm</name>
    <dbReference type="NCBI Taxonomy" id="7130"/>
    <lineage>
        <taxon>Eukaryota</taxon>
        <taxon>Metazoa</taxon>
        <taxon>Ecdysozoa</taxon>
        <taxon>Arthropoda</taxon>
        <taxon>Hexapoda</taxon>
        <taxon>Insecta</taxon>
        <taxon>Pterygota</taxon>
        <taxon>Neoptera</taxon>
        <taxon>Endopterygota</taxon>
        <taxon>Lepidoptera</taxon>
        <taxon>Glossata</taxon>
        <taxon>Ditrysia</taxon>
        <taxon>Bombycoidea</taxon>
        <taxon>Sphingidae</taxon>
        <taxon>Sphinginae</taxon>
        <taxon>Sphingini</taxon>
        <taxon>Manduca</taxon>
    </lineage>
</organism>
<accession>A0A922CW11</accession>
<dbReference type="EMBL" id="JH668659">
    <property type="protein sequence ID" value="KAG6460176.1"/>
    <property type="molecule type" value="Genomic_DNA"/>
</dbReference>
<gene>
    <name evidence="2" type="ORF">O3G_MSEX011814</name>
</gene>
<sequence length="189" mass="20696">MNIGTEGTSSLERIDIPGSFAETSSTPFPSLFQEFVPPNPVDPLVEIISPPNRATPSELEALVAPIKDSSKTPEKITSEVGCTPPHEQEPGCSLIISAVEPDVAINAQKIDTMLPETEKNSQRNTSRDKSPDPEPGCSTSHYSPLVLRPIPNPAKPMTTRKRKLQKSEILTSTPIKEDQKQKFEKNKVK</sequence>
<feature type="region of interest" description="Disordered" evidence="1">
    <location>
        <begin position="106"/>
        <end position="189"/>
    </location>
</feature>
<name>A0A922CW11_MANSE</name>
<keyword evidence="3" id="KW-1185">Reference proteome</keyword>
<evidence type="ECO:0000256" key="1">
    <source>
        <dbReference type="SAM" id="MobiDB-lite"/>
    </source>
</evidence>
<evidence type="ECO:0000313" key="3">
    <source>
        <dbReference type="Proteomes" id="UP000791440"/>
    </source>
</evidence>
<proteinExistence type="predicted"/>
<feature type="compositionally biased region" description="Polar residues" evidence="1">
    <location>
        <begin position="1"/>
        <end position="11"/>
    </location>
</feature>
<dbReference type="AlphaFoldDB" id="A0A922CW11"/>
<comment type="caution">
    <text evidence="2">The sequence shown here is derived from an EMBL/GenBank/DDBJ whole genome shotgun (WGS) entry which is preliminary data.</text>
</comment>
<feature type="compositionally biased region" description="Basic and acidic residues" evidence="1">
    <location>
        <begin position="68"/>
        <end position="77"/>
    </location>
</feature>
<reference evidence="2" key="1">
    <citation type="journal article" date="2016" name="Insect Biochem. Mol. Biol.">
        <title>Multifaceted biological insights from a draft genome sequence of the tobacco hornworm moth, Manduca sexta.</title>
        <authorList>
            <person name="Kanost M.R."/>
            <person name="Arrese E.L."/>
            <person name="Cao X."/>
            <person name="Chen Y.R."/>
            <person name="Chellapilla S."/>
            <person name="Goldsmith M.R."/>
            <person name="Grosse-Wilde E."/>
            <person name="Heckel D.G."/>
            <person name="Herndon N."/>
            <person name="Jiang H."/>
            <person name="Papanicolaou A."/>
            <person name="Qu J."/>
            <person name="Soulages J.L."/>
            <person name="Vogel H."/>
            <person name="Walters J."/>
            <person name="Waterhouse R.M."/>
            <person name="Ahn S.J."/>
            <person name="Almeida F.C."/>
            <person name="An C."/>
            <person name="Aqrawi P."/>
            <person name="Bretschneider A."/>
            <person name="Bryant W.B."/>
            <person name="Bucks S."/>
            <person name="Chao H."/>
            <person name="Chevignon G."/>
            <person name="Christen J.M."/>
            <person name="Clarke D.F."/>
            <person name="Dittmer N.T."/>
            <person name="Ferguson L.C.F."/>
            <person name="Garavelou S."/>
            <person name="Gordon K.H.J."/>
            <person name="Gunaratna R.T."/>
            <person name="Han Y."/>
            <person name="Hauser F."/>
            <person name="He Y."/>
            <person name="Heidel-Fischer H."/>
            <person name="Hirsh A."/>
            <person name="Hu Y."/>
            <person name="Jiang H."/>
            <person name="Kalra D."/>
            <person name="Klinner C."/>
            <person name="Konig C."/>
            <person name="Kovar C."/>
            <person name="Kroll A.R."/>
            <person name="Kuwar S.S."/>
            <person name="Lee S.L."/>
            <person name="Lehman R."/>
            <person name="Li K."/>
            <person name="Li Z."/>
            <person name="Liang H."/>
            <person name="Lovelace S."/>
            <person name="Lu Z."/>
            <person name="Mansfield J.H."/>
            <person name="McCulloch K.J."/>
            <person name="Mathew T."/>
            <person name="Morton B."/>
            <person name="Muzny D.M."/>
            <person name="Neunemann D."/>
            <person name="Ongeri F."/>
            <person name="Pauchet Y."/>
            <person name="Pu L.L."/>
            <person name="Pyrousis I."/>
            <person name="Rao X.J."/>
            <person name="Redding A."/>
            <person name="Roesel C."/>
            <person name="Sanchez-Gracia A."/>
            <person name="Schaack S."/>
            <person name="Shukla A."/>
            <person name="Tetreau G."/>
            <person name="Wang Y."/>
            <person name="Xiong G.H."/>
            <person name="Traut W."/>
            <person name="Walsh T.K."/>
            <person name="Worley K.C."/>
            <person name="Wu D."/>
            <person name="Wu W."/>
            <person name="Wu Y.Q."/>
            <person name="Zhang X."/>
            <person name="Zou Z."/>
            <person name="Zucker H."/>
            <person name="Briscoe A.D."/>
            <person name="Burmester T."/>
            <person name="Clem R.J."/>
            <person name="Feyereisen R."/>
            <person name="Grimmelikhuijzen C.J.P."/>
            <person name="Hamodrakas S.J."/>
            <person name="Hansson B.S."/>
            <person name="Huguet E."/>
            <person name="Jermiin L.S."/>
            <person name="Lan Q."/>
            <person name="Lehman H.K."/>
            <person name="Lorenzen M."/>
            <person name="Merzendorfer H."/>
            <person name="Michalopoulos I."/>
            <person name="Morton D.B."/>
            <person name="Muthukrishnan S."/>
            <person name="Oakeshott J.G."/>
            <person name="Palmer W."/>
            <person name="Park Y."/>
            <person name="Passarelli A.L."/>
            <person name="Rozas J."/>
            <person name="Schwartz L.M."/>
            <person name="Smith W."/>
            <person name="Southgate A."/>
            <person name="Vilcinskas A."/>
            <person name="Vogt R."/>
            <person name="Wang P."/>
            <person name="Werren J."/>
            <person name="Yu X.Q."/>
            <person name="Zhou J.J."/>
            <person name="Brown S.J."/>
            <person name="Scherer S.E."/>
            <person name="Richards S."/>
            <person name="Blissard G.W."/>
        </authorList>
    </citation>
    <scope>NUCLEOTIDE SEQUENCE</scope>
</reference>